<feature type="region of interest" description="Disordered" evidence="1">
    <location>
        <begin position="1"/>
        <end position="20"/>
    </location>
</feature>
<dbReference type="Proteomes" id="UP000007306">
    <property type="component" value="Chromosome 12"/>
</dbReference>
<proteinExistence type="predicted"/>
<reference evidence="2" key="1">
    <citation type="submission" date="2015-06" db="UniProtKB">
        <authorList>
            <consortium name="EnsemblPlants"/>
        </authorList>
    </citation>
    <scope>IDENTIFICATION</scope>
</reference>
<name>I1R737_ORYGL</name>
<organism evidence="2 3">
    <name type="scientific">Oryza glaberrima</name>
    <name type="common">African rice</name>
    <dbReference type="NCBI Taxonomy" id="4538"/>
    <lineage>
        <taxon>Eukaryota</taxon>
        <taxon>Viridiplantae</taxon>
        <taxon>Streptophyta</taxon>
        <taxon>Embryophyta</taxon>
        <taxon>Tracheophyta</taxon>
        <taxon>Spermatophyta</taxon>
        <taxon>Magnoliopsida</taxon>
        <taxon>Liliopsida</taxon>
        <taxon>Poales</taxon>
        <taxon>Poaceae</taxon>
        <taxon>BOP clade</taxon>
        <taxon>Oryzoideae</taxon>
        <taxon>Oryzeae</taxon>
        <taxon>Oryzinae</taxon>
        <taxon>Oryza</taxon>
    </lineage>
</organism>
<sequence length="62" mass="6404">MSRGGRERAAAAVEGGGGLHTAVGGSATVEAARMGSGRRRCTRKRGGRCFYEVADESVMSIC</sequence>
<dbReference type="HOGENOM" id="CLU_2907805_0_0_1"/>
<reference evidence="2 3" key="2">
    <citation type="submission" date="2018-04" db="EMBL/GenBank/DDBJ databases">
        <title>OglaRS2 (Oryza glaberrima Reference Sequence Version 2).</title>
        <authorList>
            <person name="Zhang J."/>
            <person name="Kudrna D."/>
            <person name="Lee S."/>
            <person name="Talag J."/>
            <person name="Rajasekar S."/>
            <person name="Wing R.A."/>
        </authorList>
    </citation>
    <scope>NUCLEOTIDE SEQUENCE [LARGE SCALE GENOMIC DNA]</scope>
    <source>
        <strain evidence="2 3">cv. IRGC 96717</strain>
    </source>
</reference>
<evidence type="ECO:0000256" key="1">
    <source>
        <dbReference type="SAM" id="MobiDB-lite"/>
    </source>
</evidence>
<keyword evidence="3" id="KW-1185">Reference proteome</keyword>
<evidence type="ECO:0000313" key="2">
    <source>
        <dbReference type="EnsemblPlants" id="ORGLA12G0134300.1"/>
    </source>
</evidence>
<dbReference type="Gramene" id="ORGLA12G0134300.1">
    <property type="protein sequence ID" value="ORGLA12G0134300.1"/>
    <property type="gene ID" value="ORGLA12G0134300"/>
</dbReference>
<accession>I1R737</accession>
<evidence type="ECO:0000313" key="3">
    <source>
        <dbReference type="Proteomes" id="UP000007306"/>
    </source>
</evidence>
<dbReference type="AlphaFoldDB" id="I1R737"/>
<dbReference type="EnsemblPlants" id="ORGLA12G0134300.1">
    <property type="protein sequence ID" value="ORGLA12G0134300.1"/>
    <property type="gene ID" value="ORGLA12G0134300"/>
</dbReference>
<protein>
    <submittedName>
        <fullName evidence="2">Uncharacterized protein</fullName>
    </submittedName>
</protein>